<evidence type="ECO:0000256" key="2">
    <source>
        <dbReference type="ARBA" id="ARBA00022643"/>
    </source>
</evidence>
<feature type="domain" description="Nitroreductase" evidence="4">
    <location>
        <begin position="66"/>
        <end position="144"/>
    </location>
</feature>
<dbReference type="PANTHER" id="PTHR23026:SF90">
    <property type="entry name" value="IODOTYROSINE DEIODINASE 1"/>
    <property type="match status" value="1"/>
</dbReference>
<dbReference type="InterPro" id="IPR029479">
    <property type="entry name" value="Nitroreductase"/>
</dbReference>
<dbReference type="Proteomes" id="UP000182412">
    <property type="component" value="Unassembled WGS sequence"/>
</dbReference>
<dbReference type="GO" id="GO:0016491">
    <property type="term" value="F:oxidoreductase activity"/>
    <property type="evidence" value="ECO:0007669"/>
    <property type="project" value="UniProtKB-KW"/>
</dbReference>
<keyword evidence="1" id="KW-0285">Flavoprotein</keyword>
<reference evidence="5 6" key="1">
    <citation type="submission" date="2016-10" db="EMBL/GenBank/DDBJ databases">
        <authorList>
            <person name="de Groot N.N."/>
        </authorList>
    </citation>
    <scope>NUCLEOTIDE SEQUENCE [LARGE SCALE GENOMIC DNA]</scope>
    <source>
        <strain evidence="5 6">S137</strain>
    </source>
</reference>
<name>A0A1H0NHI6_SELRU</name>
<sequence length="164" mass="18347">MNPIFTRTSIRQFTEQPVEAKKITALLKAAMAAPSAMNQQPWEFYVVTNSEKLQELRAGSPYTAPLASAPAAIVICYRDDLKMPEYAQIDCAIATENIWLEMENQGLGGVMIGIAPFTEQMAAVEKVLDLPANLHAFTIIPFGYPAQKKPQQDRYDETRIHFVK</sequence>
<feature type="domain" description="Nitroreductase" evidence="4">
    <location>
        <begin position="5"/>
        <end position="57"/>
    </location>
</feature>
<dbReference type="CDD" id="cd02150">
    <property type="entry name" value="nitroreductase"/>
    <property type="match status" value="1"/>
</dbReference>
<dbReference type="InterPro" id="IPR000415">
    <property type="entry name" value="Nitroreductase-like"/>
</dbReference>
<evidence type="ECO:0000313" key="5">
    <source>
        <dbReference type="EMBL" id="SDO92038.1"/>
    </source>
</evidence>
<gene>
    <name evidence="5" type="ORF">SAMN05216366_10380</name>
</gene>
<evidence type="ECO:0000256" key="1">
    <source>
        <dbReference type="ARBA" id="ARBA00022630"/>
    </source>
</evidence>
<dbReference type="PANTHER" id="PTHR23026">
    <property type="entry name" value="NADPH NITROREDUCTASE"/>
    <property type="match status" value="1"/>
</dbReference>
<dbReference type="InterPro" id="IPR050627">
    <property type="entry name" value="Nitroreductase/BluB"/>
</dbReference>
<protein>
    <submittedName>
        <fullName evidence="5">Nitroreductase</fullName>
    </submittedName>
</protein>
<evidence type="ECO:0000313" key="6">
    <source>
        <dbReference type="Proteomes" id="UP000182412"/>
    </source>
</evidence>
<evidence type="ECO:0000259" key="4">
    <source>
        <dbReference type="Pfam" id="PF00881"/>
    </source>
</evidence>
<accession>A0A1H0NHI6</accession>
<dbReference type="EMBL" id="FNJQ01000003">
    <property type="protein sequence ID" value="SDO92038.1"/>
    <property type="molecule type" value="Genomic_DNA"/>
</dbReference>
<dbReference type="Pfam" id="PF00881">
    <property type="entry name" value="Nitroreductase"/>
    <property type="match status" value="2"/>
</dbReference>
<dbReference type="AlphaFoldDB" id="A0A1H0NHI6"/>
<dbReference type="RefSeq" id="WP_074571286.1">
    <property type="nucleotide sequence ID" value="NZ_FNJQ01000003.1"/>
</dbReference>
<proteinExistence type="predicted"/>
<keyword evidence="2" id="KW-0288">FMN</keyword>
<dbReference type="SUPFAM" id="SSF55469">
    <property type="entry name" value="FMN-dependent nitroreductase-like"/>
    <property type="match status" value="1"/>
</dbReference>
<dbReference type="Gene3D" id="3.40.109.10">
    <property type="entry name" value="NADH Oxidase"/>
    <property type="match status" value="1"/>
</dbReference>
<keyword evidence="3" id="KW-0560">Oxidoreductase</keyword>
<organism evidence="5 6">
    <name type="scientific">Selenomonas ruminantium</name>
    <dbReference type="NCBI Taxonomy" id="971"/>
    <lineage>
        <taxon>Bacteria</taxon>
        <taxon>Bacillati</taxon>
        <taxon>Bacillota</taxon>
        <taxon>Negativicutes</taxon>
        <taxon>Selenomonadales</taxon>
        <taxon>Selenomonadaceae</taxon>
        <taxon>Selenomonas</taxon>
    </lineage>
</organism>
<evidence type="ECO:0000256" key="3">
    <source>
        <dbReference type="ARBA" id="ARBA00023002"/>
    </source>
</evidence>
<dbReference type="OrthoDB" id="9812105at2"/>